<dbReference type="Gene3D" id="3.80.10.10">
    <property type="entry name" value="Ribonuclease Inhibitor"/>
    <property type="match status" value="1"/>
</dbReference>
<evidence type="ECO:0000256" key="1">
    <source>
        <dbReference type="SAM" id="Phobius"/>
    </source>
</evidence>
<dbReference type="GO" id="GO:0043531">
    <property type="term" value="F:ADP binding"/>
    <property type="evidence" value="ECO:0007669"/>
    <property type="project" value="InterPro"/>
</dbReference>
<dbReference type="InterPro" id="IPR032675">
    <property type="entry name" value="LRR_dom_sf"/>
</dbReference>
<dbReference type="Pfam" id="PF00931">
    <property type="entry name" value="NB-ARC"/>
    <property type="match status" value="1"/>
</dbReference>
<proteinExistence type="predicted"/>
<feature type="domain" description="NB-ARC" evidence="2">
    <location>
        <begin position="2"/>
        <end position="91"/>
    </location>
</feature>
<keyword evidence="1" id="KW-1133">Transmembrane helix</keyword>
<sequence>MNEDTLKRKINEFLEEKRYVVILDDIWRTHDWQVLKCALPDSNCGSQIMVTTRSYDIASSCREHYGHVYNQESLDPVDSLTLFCKKVFRGNNCPPELHELSEILLNRCGGLPLAIVIIGGVLSTKENIATEWDMVYRSLDVNQGGHIVIALGNLSQLRRLGILELRKEDGLALCSSIEKMSNLHWLDVESLQEEKVLDLQFQSSPPLLLKQLDLTGKLEKLKDNPLEVLQALPNLVYLKLQGAYDGEELCFNAGGFPTLKILFLSNFERLELAKVEEGAMPHLVELIFDEYTMLKKVPLGMECLGNLEILDFVDMPNEFMTALNPLIQLEGRGMRHFHGQAQHLLRFADPGNRLSLRFARKNRRRTEWRGPGKTALESISFIASSLNILPEPFDLVVREFCGGNGGGFGFSNSCGGEGFEGWSRRRRKLVFFGFLVVCAFCLLVISWKEFDMGLGLGVWGLSLLGFSIRSWKRGIKDWILGFCCCPVIVLLGLRREELQRWVGGSTVCSPVM</sequence>
<dbReference type="PANTHER" id="PTHR36766:SF30">
    <property type="entry name" value="TIR-NBS TYPE DISEASE RESISTANCE PROTEIN-RELATED"/>
    <property type="match status" value="1"/>
</dbReference>
<keyword evidence="1" id="KW-0812">Transmembrane</keyword>
<feature type="transmembrane region" description="Helical" evidence="1">
    <location>
        <begin position="453"/>
        <end position="471"/>
    </location>
</feature>
<name>A0A834YCD3_TETSI</name>
<dbReference type="InterPro" id="IPR002182">
    <property type="entry name" value="NB-ARC"/>
</dbReference>
<dbReference type="SUPFAM" id="SSF52540">
    <property type="entry name" value="P-loop containing nucleoside triphosphate hydrolases"/>
    <property type="match status" value="1"/>
</dbReference>
<evidence type="ECO:0000259" key="2">
    <source>
        <dbReference type="Pfam" id="PF00931"/>
    </source>
</evidence>
<dbReference type="Gene3D" id="1.10.8.430">
    <property type="entry name" value="Helical domain of apoptotic protease-activating factors"/>
    <property type="match status" value="1"/>
</dbReference>
<dbReference type="EMBL" id="JABCRI010000045">
    <property type="protein sequence ID" value="KAF8376809.1"/>
    <property type="molecule type" value="Genomic_DNA"/>
</dbReference>
<accession>A0A834YCD3</accession>
<keyword evidence="4" id="KW-1185">Reference proteome</keyword>
<dbReference type="SUPFAM" id="SSF52058">
    <property type="entry name" value="L domain-like"/>
    <property type="match status" value="1"/>
</dbReference>
<dbReference type="AlphaFoldDB" id="A0A834YCD3"/>
<organism evidence="3 4">
    <name type="scientific">Tetracentron sinense</name>
    <name type="common">Spur-leaf</name>
    <dbReference type="NCBI Taxonomy" id="13715"/>
    <lineage>
        <taxon>Eukaryota</taxon>
        <taxon>Viridiplantae</taxon>
        <taxon>Streptophyta</taxon>
        <taxon>Embryophyta</taxon>
        <taxon>Tracheophyta</taxon>
        <taxon>Spermatophyta</taxon>
        <taxon>Magnoliopsida</taxon>
        <taxon>Trochodendrales</taxon>
        <taxon>Trochodendraceae</taxon>
        <taxon>Tetracentron</taxon>
    </lineage>
</organism>
<feature type="transmembrane region" description="Helical" evidence="1">
    <location>
        <begin position="478"/>
        <end position="494"/>
    </location>
</feature>
<gene>
    <name evidence="3" type="ORF">HHK36_031519</name>
</gene>
<keyword evidence="1" id="KW-0472">Membrane</keyword>
<reference evidence="3 4" key="1">
    <citation type="submission" date="2020-04" db="EMBL/GenBank/DDBJ databases">
        <title>Plant Genome Project.</title>
        <authorList>
            <person name="Zhang R.-G."/>
        </authorList>
    </citation>
    <scope>NUCLEOTIDE SEQUENCE [LARGE SCALE GENOMIC DNA]</scope>
    <source>
        <strain evidence="3">YNK0</strain>
        <tissue evidence="3">Leaf</tissue>
    </source>
</reference>
<comment type="caution">
    <text evidence="3">The sequence shown here is derived from an EMBL/GenBank/DDBJ whole genome shotgun (WGS) entry which is preliminary data.</text>
</comment>
<evidence type="ECO:0000313" key="3">
    <source>
        <dbReference type="EMBL" id="KAF8376809.1"/>
    </source>
</evidence>
<dbReference type="Gene3D" id="3.40.50.300">
    <property type="entry name" value="P-loop containing nucleotide triphosphate hydrolases"/>
    <property type="match status" value="1"/>
</dbReference>
<protein>
    <recommendedName>
        <fullName evidence="2">NB-ARC domain-containing protein</fullName>
    </recommendedName>
</protein>
<dbReference type="Proteomes" id="UP000655225">
    <property type="component" value="Unassembled WGS sequence"/>
</dbReference>
<dbReference type="InterPro" id="IPR027417">
    <property type="entry name" value="P-loop_NTPase"/>
</dbReference>
<feature type="transmembrane region" description="Helical" evidence="1">
    <location>
        <begin position="429"/>
        <end position="447"/>
    </location>
</feature>
<dbReference type="PANTHER" id="PTHR36766">
    <property type="entry name" value="PLANT BROAD-SPECTRUM MILDEW RESISTANCE PROTEIN RPW8"/>
    <property type="match status" value="1"/>
</dbReference>
<evidence type="ECO:0000313" key="4">
    <source>
        <dbReference type="Proteomes" id="UP000655225"/>
    </source>
</evidence>
<dbReference type="OrthoDB" id="1749650at2759"/>
<dbReference type="PRINTS" id="PR00364">
    <property type="entry name" value="DISEASERSIST"/>
</dbReference>
<dbReference type="InterPro" id="IPR042197">
    <property type="entry name" value="Apaf_helical"/>
</dbReference>